<keyword evidence="7" id="KW-0315">Glutamine amidotransferase</keyword>
<comment type="cofactor">
    <cofactor evidence="9">
        <name>[4Fe-4S] cluster</name>
        <dbReference type="ChEBI" id="CHEBI:49883"/>
    </cofactor>
    <text evidence="9">Binds 1 [4Fe-4S] cluster per subunit.</text>
</comment>
<comment type="pathway">
    <text evidence="1 8">Purine metabolism; IMP biosynthesis via de novo pathway; N(1)-(5-phospho-D-ribosyl)glycinamide from 5-phospho-alpha-D-ribose 1-diphosphate: step 1/2.</text>
</comment>
<dbReference type="PIRSF" id="PIRSF000485">
    <property type="entry name" value="Amd_phspho_trans"/>
    <property type="match status" value="1"/>
</dbReference>
<dbReference type="Pfam" id="PF13537">
    <property type="entry name" value="GATase_7"/>
    <property type="match status" value="1"/>
</dbReference>
<evidence type="ECO:0000256" key="7">
    <source>
        <dbReference type="ARBA" id="ARBA00022962"/>
    </source>
</evidence>
<protein>
    <recommendedName>
        <fullName evidence="3 8">Amidophosphoribosyltransferase</fullName>
        <shortName evidence="8">ATase</shortName>
        <ecNumber evidence="3 8">2.4.2.14</ecNumber>
    </recommendedName>
    <alternativeName>
        <fullName evidence="8">Glutamine phosphoribosylpyrophosphate amidotransferase</fullName>
    </alternativeName>
</protein>
<evidence type="ECO:0000256" key="5">
    <source>
        <dbReference type="ARBA" id="ARBA00022679"/>
    </source>
</evidence>
<proteinExistence type="inferred from homology"/>
<reference evidence="12" key="1">
    <citation type="journal article" date="2020" name="bioRxiv">
        <title>A rank-normalized archaeal taxonomy based on genome phylogeny resolves widespread incomplete and uneven classifications.</title>
        <authorList>
            <person name="Rinke C."/>
            <person name="Chuvochina M."/>
            <person name="Mussig A.J."/>
            <person name="Chaumeil P.-A."/>
            <person name="Waite D.W."/>
            <person name="Whitman W.B."/>
            <person name="Parks D.H."/>
            <person name="Hugenholtz P."/>
        </authorList>
    </citation>
    <scope>NUCLEOTIDE SEQUENCE [LARGE SCALE GENOMIC DNA]</scope>
</reference>
<keyword evidence="4 8" id="KW-0328">Glycosyltransferase</keyword>
<dbReference type="InterPro" id="IPR017932">
    <property type="entry name" value="GATase_2_dom"/>
</dbReference>
<gene>
    <name evidence="11" type="ORF">HA252_04780</name>
</gene>
<evidence type="ECO:0000259" key="10">
    <source>
        <dbReference type="PROSITE" id="PS51278"/>
    </source>
</evidence>
<feature type="binding site" evidence="9">
    <location>
        <position position="412"/>
    </location>
    <ligand>
        <name>[4Fe-4S] cluster</name>
        <dbReference type="ChEBI" id="CHEBI:49883"/>
    </ligand>
</feature>
<dbReference type="EC" id="2.4.2.14" evidence="3 8"/>
<dbReference type="GO" id="GO:0051536">
    <property type="term" value="F:iron-sulfur cluster binding"/>
    <property type="evidence" value="ECO:0007669"/>
    <property type="project" value="UniProtKB-KW"/>
</dbReference>
<feature type="domain" description="Glutamine amidotransferase type-2" evidence="10">
    <location>
        <begin position="1"/>
        <end position="172"/>
    </location>
</feature>
<dbReference type="InterPro" id="IPR005854">
    <property type="entry name" value="PurF"/>
</dbReference>
<dbReference type="InterPro" id="IPR029057">
    <property type="entry name" value="PRTase-like"/>
</dbReference>
<dbReference type="EMBL" id="DUGH01000115">
    <property type="protein sequence ID" value="HIH16693.1"/>
    <property type="molecule type" value="Genomic_DNA"/>
</dbReference>
<feature type="binding site" evidence="9">
    <location>
        <position position="338"/>
    </location>
    <ligand>
        <name>[4Fe-4S] cluster</name>
        <dbReference type="ChEBI" id="CHEBI:49883"/>
    </ligand>
</feature>
<dbReference type="Gene3D" id="3.60.20.10">
    <property type="entry name" value="Glutamine Phosphoribosylpyrophosphate, subunit 1, domain 1"/>
    <property type="match status" value="1"/>
</dbReference>
<keyword evidence="6 8" id="KW-0658">Purine biosynthesis</keyword>
<evidence type="ECO:0000313" key="11">
    <source>
        <dbReference type="EMBL" id="HIH16693.1"/>
    </source>
</evidence>
<dbReference type="InterPro" id="IPR000836">
    <property type="entry name" value="PRTase_dom"/>
</dbReference>
<feature type="binding site" evidence="9">
    <location>
        <position position="409"/>
    </location>
    <ligand>
        <name>[4Fe-4S] cluster</name>
        <dbReference type="ChEBI" id="CHEBI:49883"/>
    </ligand>
</feature>
<dbReference type="SUPFAM" id="SSF53271">
    <property type="entry name" value="PRTase-like"/>
    <property type="match status" value="1"/>
</dbReference>
<comment type="catalytic activity">
    <reaction evidence="8">
        <text>5-phospho-beta-D-ribosylamine + L-glutamate + diphosphate = 5-phospho-alpha-D-ribose 1-diphosphate + L-glutamine + H2O</text>
        <dbReference type="Rhea" id="RHEA:14905"/>
        <dbReference type="ChEBI" id="CHEBI:15377"/>
        <dbReference type="ChEBI" id="CHEBI:29985"/>
        <dbReference type="ChEBI" id="CHEBI:33019"/>
        <dbReference type="ChEBI" id="CHEBI:58017"/>
        <dbReference type="ChEBI" id="CHEBI:58359"/>
        <dbReference type="ChEBI" id="CHEBI:58681"/>
        <dbReference type="EC" id="2.4.2.14"/>
    </reaction>
</comment>
<feature type="binding site" evidence="9">
    <location>
        <position position="188"/>
    </location>
    <ligand>
        <name>[4Fe-4S] cluster</name>
        <dbReference type="ChEBI" id="CHEBI:49883"/>
    </ligand>
</feature>
<dbReference type="CDD" id="cd06223">
    <property type="entry name" value="PRTases_typeI"/>
    <property type="match status" value="1"/>
</dbReference>
<dbReference type="GO" id="GO:0009113">
    <property type="term" value="P:purine nucleobase biosynthetic process"/>
    <property type="evidence" value="ECO:0007669"/>
    <property type="project" value="InterPro"/>
</dbReference>
<keyword evidence="9" id="KW-0479">Metal-binding</keyword>
<dbReference type="GO" id="GO:0004044">
    <property type="term" value="F:amidophosphoribosyltransferase activity"/>
    <property type="evidence" value="ECO:0007669"/>
    <property type="project" value="UniProtKB-EC"/>
</dbReference>
<organism evidence="11 12">
    <name type="scientific">Candidatus Iainarchaeum sp</name>
    <dbReference type="NCBI Taxonomy" id="3101447"/>
    <lineage>
        <taxon>Archaea</taxon>
        <taxon>Candidatus Iainarchaeota</taxon>
        <taxon>Candidatus Iainarchaeia</taxon>
        <taxon>Candidatus Iainarchaeales</taxon>
        <taxon>Candidatus Iainarchaeaceae</taxon>
        <taxon>Candidatus Iainarchaeum</taxon>
    </lineage>
</organism>
<dbReference type="Proteomes" id="UP000564964">
    <property type="component" value="Unassembled WGS sequence"/>
</dbReference>
<dbReference type="GO" id="GO:0006189">
    <property type="term" value="P:'de novo' IMP biosynthetic process"/>
    <property type="evidence" value="ECO:0007669"/>
    <property type="project" value="UniProtKB-UniPathway"/>
</dbReference>
<dbReference type="SUPFAM" id="SSF56235">
    <property type="entry name" value="N-terminal nucleophile aminohydrolases (Ntn hydrolases)"/>
    <property type="match status" value="1"/>
</dbReference>
<evidence type="ECO:0000256" key="8">
    <source>
        <dbReference type="PIRNR" id="PIRNR000485"/>
    </source>
</evidence>
<evidence type="ECO:0000256" key="9">
    <source>
        <dbReference type="PIRSR" id="PIRSR000485-3"/>
    </source>
</evidence>
<dbReference type="GO" id="GO:0046872">
    <property type="term" value="F:metal ion binding"/>
    <property type="evidence" value="ECO:0007669"/>
    <property type="project" value="UniProtKB-KW"/>
</dbReference>
<name>A0A7J4JG03_9ARCH</name>
<accession>A0A7J4JG03</accession>
<sequence length="451" mass="50261">MLRLLRDFSGSKGIGHIRYATCGSDSVEYAQPFERKHGRVWKWFSIAFNGNLANYAELKAELEAQKYHITLNTDTEIIQHFLAKQFIGEQKLDLPAAFANVSEKFDGSYSIVYLNAEGDIAAVRAPYGIKPLVFASHEGFTGAASESVALVNYVQNGIRDLKPGEMLLVENGSKEVKRFAKSPRNAHCMFEYVYFANAGSVLDGRSVYEARWAMGQELAKIEPLDVKSDDDYVVVGVPDTAKPAADAYANTLGLPSKEGLLRNRYVGRTFIESHDRLERVKEKYMVIKQVVKGKKVILVEDSIVRGTTSRELLTYIREKGHPREIHVRVSCPPIVAPCFYGIDMSTLDELIASRHLQREELDDGIGAIDMKPEQVEKIRKEINADSLVYQSKEGLVRAIGLENGAKDLCMACITGRYPTPGGQACYQKALALMGKSKGRTYEQPVELMACK</sequence>
<dbReference type="PROSITE" id="PS51278">
    <property type="entry name" value="GATASE_TYPE_2"/>
    <property type="match status" value="1"/>
</dbReference>
<dbReference type="Gene3D" id="3.40.50.2020">
    <property type="match status" value="1"/>
</dbReference>
<dbReference type="InterPro" id="IPR029055">
    <property type="entry name" value="Ntn_hydrolases_N"/>
</dbReference>
<evidence type="ECO:0000256" key="6">
    <source>
        <dbReference type="ARBA" id="ARBA00022755"/>
    </source>
</evidence>
<keyword evidence="5 8" id="KW-0808">Transferase</keyword>
<evidence type="ECO:0000256" key="1">
    <source>
        <dbReference type="ARBA" id="ARBA00005209"/>
    </source>
</evidence>
<dbReference type="UniPathway" id="UPA00074">
    <property type="reaction ID" value="UER00124"/>
</dbReference>
<dbReference type="PANTHER" id="PTHR11907">
    <property type="entry name" value="AMIDOPHOSPHORIBOSYLTRANSFERASE"/>
    <property type="match status" value="1"/>
</dbReference>
<keyword evidence="9" id="KW-0408">Iron</keyword>
<evidence type="ECO:0000313" key="12">
    <source>
        <dbReference type="Proteomes" id="UP000564964"/>
    </source>
</evidence>
<comment type="similarity">
    <text evidence="2 8">In the C-terminal section; belongs to the purine/pyrimidine phosphoribosyltransferase family.</text>
</comment>
<evidence type="ECO:0000256" key="2">
    <source>
        <dbReference type="ARBA" id="ARBA00010138"/>
    </source>
</evidence>
<evidence type="ECO:0000256" key="4">
    <source>
        <dbReference type="ARBA" id="ARBA00022676"/>
    </source>
</evidence>
<evidence type="ECO:0000256" key="3">
    <source>
        <dbReference type="ARBA" id="ARBA00011941"/>
    </source>
</evidence>
<keyword evidence="9" id="KW-0411">Iron-sulfur</keyword>
<comment type="caution">
    <text evidence="11">The sequence shown here is derived from an EMBL/GenBank/DDBJ whole genome shotgun (WGS) entry which is preliminary data.</text>
</comment>
<dbReference type="AlphaFoldDB" id="A0A7J4JG03"/>